<evidence type="ECO:0000313" key="4">
    <source>
        <dbReference type="Proteomes" id="UP000295674"/>
    </source>
</evidence>
<dbReference type="EMBL" id="SMKS01000077">
    <property type="protein sequence ID" value="TDD00481.1"/>
    <property type="molecule type" value="Genomic_DNA"/>
</dbReference>
<reference evidence="3 4" key="1">
    <citation type="submission" date="2019-03" db="EMBL/GenBank/DDBJ databases">
        <title>Draft genome sequences of novel Actinobacteria.</title>
        <authorList>
            <person name="Sahin N."/>
            <person name="Ay H."/>
            <person name="Saygin H."/>
        </authorList>
    </citation>
    <scope>NUCLEOTIDE SEQUENCE [LARGE SCALE GENOMIC DNA]</scope>
    <source>
        <strain evidence="3 4">16K309</strain>
    </source>
</reference>
<dbReference type="PROSITE" id="PS50994">
    <property type="entry name" value="INTEGRASE"/>
    <property type="match status" value="1"/>
</dbReference>
<gene>
    <name evidence="3" type="ORF">E1181_27475</name>
</gene>
<protein>
    <recommendedName>
        <fullName evidence="2">Integrase catalytic domain-containing protein</fullName>
    </recommendedName>
</protein>
<comment type="caution">
    <text evidence="3">The sequence shown here is derived from an EMBL/GenBank/DDBJ whole genome shotgun (WGS) entry which is preliminary data.</text>
</comment>
<dbReference type="AlphaFoldDB" id="A0A4R4V731"/>
<dbReference type="InterPro" id="IPR050900">
    <property type="entry name" value="Transposase_IS3/IS150/IS904"/>
</dbReference>
<feature type="region of interest" description="Disordered" evidence="1">
    <location>
        <begin position="165"/>
        <end position="196"/>
    </location>
</feature>
<dbReference type="InterPro" id="IPR001584">
    <property type="entry name" value="Integrase_cat-core"/>
</dbReference>
<dbReference type="OrthoDB" id="3254719at2"/>
<evidence type="ECO:0000256" key="1">
    <source>
        <dbReference type="SAM" id="MobiDB-lite"/>
    </source>
</evidence>
<dbReference type="RefSeq" id="WP_132679199.1">
    <property type="nucleotide sequence ID" value="NZ_SMKS01000077.1"/>
</dbReference>
<dbReference type="GO" id="GO:0015074">
    <property type="term" value="P:DNA integration"/>
    <property type="evidence" value="ECO:0007669"/>
    <property type="project" value="InterPro"/>
</dbReference>
<name>A0A4R4V731_9PSEU</name>
<organism evidence="3 4">
    <name type="scientific">Saccharopolyspora terrae</name>
    <dbReference type="NCBI Taxonomy" id="2530384"/>
    <lineage>
        <taxon>Bacteria</taxon>
        <taxon>Bacillati</taxon>
        <taxon>Actinomycetota</taxon>
        <taxon>Actinomycetes</taxon>
        <taxon>Pseudonocardiales</taxon>
        <taxon>Pseudonocardiaceae</taxon>
        <taxon>Saccharopolyspora</taxon>
    </lineage>
</organism>
<accession>A0A4R4V731</accession>
<sequence>MSFIDDHDFSVGLVLRVLDIPASTYYDCRARAASPSQRHREDTELLERIAEIRSAHEFAATSPNRLWVADLTRLITGEGVLWLASVRDAFSNRIVAWKTAIRADTDLVLAALDYGLWSRDVQDGQLIHHSDKGRHTPRSGSPHGWPMPASHPLLVPSVILSTMPSRRTCGRPSRSSSCTGRARPSTPEPRPTRHCSARLGPPLVVVVLVDVVGAGQPGADLLALFSIA</sequence>
<dbReference type="SUPFAM" id="SSF53098">
    <property type="entry name" value="Ribonuclease H-like"/>
    <property type="match status" value="1"/>
</dbReference>
<feature type="domain" description="Integrase catalytic" evidence="2">
    <location>
        <begin position="59"/>
        <end position="134"/>
    </location>
</feature>
<proteinExistence type="predicted"/>
<dbReference type="PANTHER" id="PTHR46889:SF4">
    <property type="entry name" value="TRANSPOSASE INSO FOR INSERTION SEQUENCE ELEMENT IS911B-RELATED"/>
    <property type="match status" value="1"/>
</dbReference>
<evidence type="ECO:0000259" key="2">
    <source>
        <dbReference type="PROSITE" id="PS50994"/>
    </source>
</evidence>
<dbReference type="InterPro" id="IPR012337">
    <property type="entry name" value="RNaseH-like_sf"/>
</dbReference>
<evidence type="ECO:0000313" key="3">
    <source>
        <dbReference type="EMBL" id="TDD00481.1"/>
    </source>
</evidence>
<keyword evidence="4" id="KW-1185">Reference proteome</keyword>
<feature type="region of interest" description="Disordered" evidence="1">
    <location>
        <begin position="128"/>
        <end position="147"/>
    </location>
</feature>
<dbReference type="Proteomes" id="UP000295674">
    <property type="component" value="Unassembled WGS sequence"/>
</dbReference>
<dbReference type="Pfam" id="PF00665">
    <property type="entry name" value="rve"/>
    <property type="match status" value="1"/>
</dbReference>
<dbReference type="PANTHER" id="PTHR46889">
    <property type="entry name" value="TRANSPOSASE INSF FOR INSERTION SEQUENCE IS3B-RELATED"/>
    <property type="match status" value="1"/>
</dbReference>